<keyword evidence="6 10" id="KW-0464">Manganese</keyword>
<feature type="binding site" evidence="10">
    <location>
        <position position="172"/>
    </location>
    <ligand>
        <name>Mn(2+)</name>
        <dbReference type="ChEBI" id="CHEBI:29035"/>
    </ligand>
</feature>
<keyword evidence="10" id="KW-0170">Cobalt</keyword>
<dbReference type="GO" id="GO:0005975">
    <property type="term" value="P:carbohydrate metabolic process"/>
    <property type="evidence" value="ECO:0007669"/>
    <property type="project" value="InterPro"/>
</dbReference>
<feature type="site" description="Increases basicity of active site Tyr" evidence="11">
    <location>
        <position position="113"/>
    </location>
</feature>
<evidence type="ECO:0000256" key="9">
    <source>
        <dbReference type="PIRSR" id="PIRSR601088-2"/>
    </source>
</evidence>
<evidence type="ECO:0000256" key="10">
    <source>
        <dbReference type="PIRSR" id="PIRSR601088-3"/>
    </source>
</evidence>
<accession>A0A6B8RHW2</accession>
<evidence type="ECO:0000256" key="11">
    <source>
        <dbReference type="PIRSR" id="PIRSR601088-4"/>
    </source>
</evidence>
<dbReference type="GO" id="GO:0016616">
    <property type="term" value="F:oxidoreductase activity, acting on the CH-OH group of donors, NAD or NADP as acceptor"/>
    <property type="evidence" value="ECO:0007669"/>
    <property type="project" value="InterPro"/>
</dbReference>
<keyword evidence="10" id="KW-0408">Iron</keyword>
<evidence type="ECO:0000256" key="12">
    <source>
        <dbReference type="RuleBase" id="RU361152"/>
    </source>
</evidence>
<evidence type="ECO:0000256" key="6">
    <source>
        <dbReference type="ARBA" id="ARBA00023211"/>
    </source>
</evidence>
<keyword evidence="4 12" id="KW-0378">Hydrolase</keyword>
<evidence type="ECO:0000256" key="3">
    <source>
        <dbReference type="ARBA" id="ARBA00022723"/>
    </source>
</evidence>
<dbReference type="PRINTS" id="PR00732">
    <property type="entry name" value="GLHYDRLASE4"/>
</dbReference>
<evidence type="ECO:0000256" key="4">
    <source>
        <dbReference type="ARBA" id="ARBA00022801"/>
    </source>
</evidence>
<dbReference type="InterPro" id="IPR022616">
    <property type="entry name" value="Glyco_hydro_4_C"/>
</dbReference>
<evidence type="ECO:0000256" key="2">
    <source>
        <dbReference type="ARBA" id="ARBA00010141"/>
    </source>
</evidence>
<dbReference type="GO" id="GO:0004553">
    <property type="term" value="F:hydrolase activity, hydrolyzing O-glycosyl compounds"/>
    <property type="evidence" value="ECO:0007669"/>
    <property type="project" value="InterPro"/>
</dbReference>
<evidence type="ECO:0000256" key="8">
    <source>
        <dbReference type="ARBA" id="ARBA00023295"/>
    </source>
</evidence>
<evidence type="ECO:0000259" key="13">
    <source>
        <dbReference type="Pfam" id="PF11975"/>
    </source>
</evidence>
<dbReference type="KEGG" id="ppsc:EHS13_09715"/>
<feature type="binding site" evidence="10">
    <location>
        <position position="205"/>
    </location>
    <ligand>
        <name>Mn(2+)</name>
        <dbReference type="ChEBI" id="CHEBI:29035"/>
    </ligand>
</feature>
<dbReference type="Proteomes" id="UP000426246">
    <property type="component" value="Chromosome"/>
</dbReference>
<keyword evidence="10" id="KW-0533">Nickel</keyword>
<dbReference type="Pfam" id="PF02056">
    <property type="entry name" value="Glyco_hydro_4"/>
    <property type="match status" value="1"/>
</dbReference>
<evidence type="ECO:0000256" key="1">
    <source>
        <dbReference type="ARBA" id="ARBA00001936"/>
    </source>
</evidence>
<keyword evidence="3 10" id="KW-0479">Metal-binding</keyword>
<dbReference type="InterPro" id="IPR015955">
    <property type="entry name" value="Lactate_DH/Glyco_Ohase_4_C"/>
</dbReference>
<dbReference type="EMBL" id="CP034235">
    <property type="protein sequence ID" value="QGQ95142.1"/>
    <property type="molecule type" value="Genomic_DNA"/>
</dbReference>
<gene>
    <name evidence="14" type="ORF">EHS13_09715</name>
</gene>
<keyword evidence="7" id="KW-0119">Carbohydrate metabolism</keyword>
<dbReference type="InterPro" id="IPR001088">
    <property type="entry name" value="Glyco_hydro_4"/>
</dbReference>
<evidence type="ECO:0000313" key="14">
    <source>
        <dbReference type="EMBL" id="QGQ95142.1"/>
    </source>
</evidence>
<comment type="cofactor">
    <cofactor evidence="12">
        <name>NAD(+)</name>
        <dbReference type="ChEBI" id="CHEBI:57540"/>
    </cofactor>
    <text evidence="12">Binds 1 NAD(+) per subunit.</text>
</comment>
<feature type="binding site" evidence="9">
    <location>
        <position position="151"/>
    </location>
    <ligand>
        <name>substrate</name>
    </ligand>
</feature>
<keyword evidence="5 12" id="KW-0520">NAD</keyword>
<evidence type="ECO:0000256" key="7">
    <source>
        <dbReference type="ARBA" id="ARBA00023277"/>
    </source>
</evidence>
<keyword evidence="15" id="KW-1185">Reference proteome</keyword>
<reference evidence="15" key="1">
    <citation type="submission" date="2018-11" db="EMBL/GenBank/DDBJ databases">
        <title>Complete genome sequence of Paenibacillus sp. ML311-T8.</title>
        <authorList>
            <person name="Nam Y.-D."/>
            <person name="Kang J."/>
            <person name="Chung W.-H."/>
            <person name="Park Y.S."/>
        </authorList>
    </citation>
    <scope>NUCLEOTIDE SEQUENCE [LARGE SCALE GENOMIC DNA]</scope>
    <source>
        <strain evidence="15">ML311-T8</strain>
    </source>
</reference>
<protein>
    <recommendedName>
        <fullName evidence="13">Glycosyl hydrolase family 4 C-terminal domain-containing protein</fullName>
    </recommendedName>
</protein>
<name>A0A6B8RHW2_9BACL</name>
<dbReference type="InterPro" id="IPR036291">
    <property type="entry name" value="NAD(P)-bd_dom_sf"/>
</dbReference>
<dbReference type="PANTHER" id="PTHR32092:SF6">
    <property type="entry name" value="ALPHA-GALACTOSIDASE"/>
    <property type="match status" value="1"/>
</dbReference>
<comment type="cofactor">
    <cofactor evidence="1">
        <name>Mn(2+)</name>
        <dbReference type="ChEBI" id="CHEBI:29035"/>
    </cofactor>
</comment>
<evidence type="ECO:0000256" key="5">
    <source>
        <dbReference type="ARBA" id="ARBA00023027"/>
    </source>
</evidence>
<dbReference type="Pfam" id="PF11975">
    <property type="entry name" value="Glyco_hydro_4C"/>
    <property type="match status" value="1"/>
</dbReference>
<comment type="similarity">
    <text evidence="2 12">Belongs to the glycosyl hydrolase 4 family.</text>
</comment>
<dbReference type="SUPFAM" id="SSF56327">
    <property type="entry name" value="LDH C-terminal domain-like"/>
    <property type="match status" value="1"/>
</dbReference>
<sequence length="442" mass="48519">MEVFRMKFVLIGGGSFVFAPTVLEDIIVKHKLSNDELVLVDPNLEAVEAMAGAGKRIAKELGVSVQISAVTNRREALSGADYVIVSASPQGARRWSMDYEILSELGMADQARECGGIGGMLNAFRSITLLIAICRDMEEMCPHAIILDVTNPMPRVVTAIDRFTSIRSAGFCNIAYQGPENYAILPQLVGKKPAEVEIVTAGLNHFAWLLSMKDKLTGEDLLPIITAYIREGDFSALEEGKRRELIVMRRWLEAYGAIAAGAVDHHAEYLPVQEDIHYTTTPPYHGTEQERQKRLDEIKAIAAGERDWADLFSNRSWEHPVDVALALNSGEVKRIDILNIRNSGAIPQLPEERIVEVPVSIANGKWTPIAVPPLPQALAELCRTISDVHELIAEAAVKGDVALAHQAVELDPAVTDKATAHIALDRLLILHSDMLLGFINEC</sequence>
<dbReference type="Gene3D" id="3.90.1820.10">
    <property type="entry name" value="AglA-like glucosidase"/>
    <property type="match status" value="1"/>
</dbReference>
<proteinExistence type="inferred from homology"/>
<dbReference type="AlphaFoldDB" id="A0A6B8RHW2"/>
<feature type="domain" description="Glycosyl hydrolase family 4 C-terminal" evidence="13">
    <location>
        <begin position="201"/>
        <end position="414"/>
    </location>
</feature>
<dbReference type="SUPFAM" id="SSF51735">
    <property type="entry name" value="NAD(P)-binding Rossmann-fold domains"/>
    <property type="match status" value="1"/>
</dbReference>
<dbReference type="InterPro" id="IPR053715">
    <property type="entry name" value="GH4_Enzyme_sf"/>
</dbReference>
<keyword evidence="8 12" id="KW-0326">Glycosidase</keyword>
<evidence type="ECO:0000313" key="15">
    <source>
        <dbReference type="Proteomes" id="UP000426246"/>
    </source>
</evidence>
<organism evidence="14 15">
    <name type="scientific">Paenibacillus psychroresistens</name>
    <dbReference type="NCBI Taxonomy" id="1778678"/>
    <lineage>
        <taxon>Bacteria</taxon>
        <taxon>Bacillati</taxon>
        <taxon>Bacillota</taxon>
        <taxon>Bacilli</taxon>
        <taxon>Bacillales</taxon>
        <taxon>Paenibacillaceae</taxon>
        <taxon>Paenibacillus</taxon>
    </lineage>
</organism>
<dbReference type="GO" id="GO:0046872">
    <property type="term" value="F:metal ion binding"/>
    <property type="evidence" value="ECO:0007669"/>
    <property type="project" value="UniProtKB-KW"/>
</dbReference>
<dbReference type="PANTHER" id="PTHR32092">
    <property type="entry name" value="6-PHOSPHO-BETA-GLUCOSIDASE-RELATED"/>
    <property type="match status" value="1"/>
</dbReference>